<proteinExistence type="predicted"/>
<evidence type="ECO:0008006" key="3">
    <source>
        <dbReference type="Google" id="ProtNLM"/>
    </source>
</evidence>
<dbReference type="Pfam" id="PF13671">
    <property type="entry name" value="AAA_33"/>
    <property type="match status" value="1"/>
</dbReference>
<gene>
    <name evidence="1" type="ORF">E0H75_11095</name>
</gene>
<keyword evidence="2" id="KW-1185">Reference proteome</keyword>
<protein>
    <recommendedName>
        <fullName evidence="3">AAA domain-containing protein</fullName>
    </recommendedName>
</protein>
<dbReference type="Gene3D" id="3.40.50.300">
    <property type="entry name" value="P-loop containing nucleotide triphosphate hydrolases"/>
    <property type="match status" value="1"/>
</dbReference>
<dbReference type="SUPFAM" id="SSF52540">
    <property type="entry name" value="P-loop containing nucleoside triphosphate hydrolases"/>
    <property type="match status" value="1"/>
</dbReference>
<dbReference type="OrthoDB" id="3523587at2"/>
<accession>A0A4V2M8A7</accession>
<comment type="caution">
    <text evidence="1">The sequence shown here is derived from an EMBL/GenBank/DDBJ whole genome shotgun (WGS) entry which is preliminary data.</text>
</comment>
<dbReference type="InterPro" id="IPR027417">
    <property type="entry name" value="P-loop_NTPase"/>
</dbReference>
<evidence type="ECO:0000313" key="1">
    <source>
        <dbReference type="EMBL" id="TCC50722.1"/>
    </source>
</evidence>
<sequence>MTGTADTMAAEELTYPSDSVVVLAGIPGAGKSTLLDRLFPENSDRVYDSGRLRDRWMPVLGVLPYPWWRPLLHLTYYAIVLNAMSTGPLVVHDCATRPWVRRLIGWRARQTGRTVHLLLLDVPDDIARDGQQARGRVVRKGSMATHCRRWPQLLDRAVADPTEVIPGAASAVVLDRDQANRLEAISFR</sequence>
<dbReference type="EMBL" id="SJKD01000002">
    <property type="protein sequence ID" value="TCC50722.1"/>
    <property type="molecule type" value="Genomic_DNA"/>
</dbReference>
<dbReference type="Proteomes" id="UP000293342">
    <property type="component" value="Unassembled WGS sequence"/>
</dbReference>
<dbReference type="AlphaFoldDB" id="A0A4V2M8A7"/>
<name>A0A4V2M8A7_9ACTN</name>
<organism evidence="1 2">
    <name type="scientific">Kribbella capetownensis</name>
    <dbReference type="NCBI Taxonomy" id="1572659"/>
    <lineage>
        <taxon>Bacteria</taxon>
        <taxon>Bacillati</taxon>
        <taxon>Actinomycetota</taxon>
        <taxon>Actinomycetes</taxon>
        <taxon>Propionibacteriales</taxon>
        <taxon>Kribbellaceae</taxon>
        <taxon>Kribbella</taxon>
    </lineage>
</organism>
<dbReference type="RefSeq" id="WP_131513424.1">
    <property type="nucleotide sequence ID" value="NZ_SJKD01000002.1"/>
</dbReference>
<evidence type="ECO:0000313" key="2">
    <source>
        <dbReference type="Proteomes" id="UP000293342"/>
    </source>
</evidence>
<reference evidence="1 2" key="1">
    <citation type="submission" date="2019-02" db="EMBL/GenBank/DDBJ databases">
        <title>Kribbella capetownensis sp. nov. and Kribbella speibonae sp. nov., isolated from soil.</title>
        <authorList>
            <person name="Curtis S.M."/>
            <person name="Norton I."/>
            <person name="Everest G.J."/>
            <person name="Meyers P.R."/>
        </authorList>
    </citation>
    <scope>NUCLEOTIDE SEQUENCE [LARGE SCALE GENOMIC DNA]</scope>
    <source>
        <strain evidence="1 2">YM53</strain>
    </source>
</reference>